<dbReference type="EMBL" id="JAAAIL010003678">
    <property type="protein sequence ID" value="KAG0249560.1"/>
    <property type="molecule type" value="Genomic_DNA"/>
</dbReference>
<dbReference type="AlphaFoldDB" id="A0AAD4D042"/>
<name>A0AAD4D042_9FUNG</name>
<proteinExistence type="predicted"/>
<dbReference type="Proteomes" id="UP001194580">
    <property type="component" value="Unassembled WGS sequence"/>
</dbReference>
<reference evidence="1" key="1">
    <citation type="journal article" date="2020" name="Fungal Divers.">
        <title>Resolving the Mortierellaceae phylogeny through synthesis of multi-gene phylogenetics and phylogenomics.</title>
        <authorList>
            <person name="Vandepol N."/>
            <person name="Liber J."/>
            <person name="Desiro A."/>
            <person name="Na H."/>
            <person name="Kennedy M."/>
            <person name="Barry K."/>
            <person name="Grigoriev I.V."/>
            <person name="Miller A.N."/>
            <person name="O'Donnell K."/>
            <person name="Stajich J.E."/>
            <person name="Bonito G."/>
        </authorList>
    </citation>
    <scope>NUCLEOTIDE SEQUENCE</scope>
    <source>
        <strain evidence="1">NRRL 28262</strain>
    </source>
</reference>
<organism evidence="1 2">
    <name type="scientific">Linnemannia exigua</name>
    <dbReference type="NCBI Taxonomy" id="604196"/>
    <lineage>
        <taxon>Eukaryota</taxon>
        <taxon>Fungi</taxon>
        <taxon>Fungi incertae sedis</taxon>
        <taxon>Mucoromycota</taxon>
        <taxon>Mortierellomycotina</taxon>
        <taxon>Mortierellomycetes</taxon>
        <taxon>Mortierellales</taxon>
        <taxon>Mortierellaceae</taxon>
        <taxon>Linnemannia</taxon>
    </lineage>
</organism>
<feature type="non-terminal residue" evidence="1">
    <location>
        <position position="1"/>
    </location>
</feature>
<protein>
    <submittedName>
        <fullName evidence="1">Uncharacterized protein</fullName>
    </submittedName>
</protein>
<sequence>KRWIAFANHKPVTDANGKQADPAKDEAIVWTHDHRVEVGKGRRLSKEAMMFWEAIANFKLRDIQE</sequence>
<keyword evidence="2" id="KW-1185">Reference proteome</keyword>
<evidence type="ECO:0000313" key="2">
    <source>
        <dbReference type="Proteomes" id="UP001194580"/>
    </source>
</evidence>
<gene>
    <name evidence="1" type="ORF">BGZ95_007491</name>
</gene>
<comment type="caution">
    <text evidence="1">The sequence shown here is derived from an EMBL/GenBank/DDBJ whole genome shotgun (WGS) entry which is preliminary data.</text>
</comment>
<evidence type="ECO:0000313" key="1">
    <source>
        <dbReference type="EMBL" id="KAG0249560.1"/>
    </source>
</evidence>
<accession>A0AAD4D042</accession>